<protein>
    <submittedName>
        <fullName evidence="3">Ribonuclease inhibitor</fullName>
    </submittedName>
</protein>
<dbReference type="InterPro" id="IPR035905">
    <property type="entry name" value="Barstar-like_sf"/>
</dbReference>
<dbReference type="Proteomes" id="UP000622552">
    <property type="component" value="Unassembled WGS sequence"/>
</dbReference>
<evidence type="ECO:0000313" key="4">
    <source>
        <dbReference type="Proteomes" id="UP000622552"/>
    </source>
</evidence>
<dbReference type="SUPFAM" id="SSF52038">
    <property type="entry name" value="Barstar-related"/>
    <property type="match status" value="1"/>
</dbReference>
<dbReference type="Pfam" id="PF01337">
    <property type="entry name" value="Barstar"/>
    <property type="match status" value="1"/>
</dbReference>
<accession>A0A8J7GAS3</accession>
<dbReference type="RefSeq" id="WP_197001230.1">
    <property type="nucleotide sequence ID" value="NZ_BONS01000032.1"/>
</dbReference>
<proteinExistence type="inferred from homology"/>
<organism evidence="3 4">
    <name type="scientific">Longispora fulva</name>
    <dbReference type="NCBI Taxonomy" id="619741"/>
    <lineage>
        <taxon>Bacteria</taxon>
        <taxon>Bacillati</taxon>
        <taxon>Actinomycetota</taxon>
        <taxon>Actinomycetes</taxon>
        <taxon>Micromonosporales</taxon>
        <taxon>Micromonosporaceae</taxon>
        <taxon>Longispora</taxon>
    </lineage>
</organism>
<dbReference type="Gene3D" id="3.30.370.10">
    <property type="entry name" value="Barstar-like"/>
    <property type="match status" value="1"/>
</dbReference>
<evidence type="ECO:0000256" key="1">
    <source>
        <dbReference type="ARBA" id="ARBA00006845"/>
    </source>
</evidence>
<name>A0A8J7GAS3_9ACTN</name>
<comment type="caution">
    <text evidence="3">The sequence shown here is derived from an EMBL/GenBank/DDBJ whole genome shotgun (WGS) entry which is preliminary data.</text>
</comment>
<feature type="domain" description="Barstar (barnase inhibitor)" evidence="2">
    <location>
        <begin position="1"/>
        <end position="81"/>
    </location>
</feature>
<dbReference type="InterPro" id="IPR000468">
    <property type="entry name" value="Barstar"/>
</dbReference>
<dbReference type="AlphaFoldDB" id="A0A8J7GAS3"/>
<comment type="similarity">
    <text evidence="1">Belongs to the barstar family.</text>
</comment>
<evidence type="ECO:0000259" key="2">
    <source>
        <dbReference type="Pfam" id="PF01337"/>
    </source>
</evidence>
<evidence type="ECO:0000313" key="3">
    <source>
        <dbReference type="EMBL" id="MBG6133931.1"/>
    </source>
</evidence>
<reference evidence="3" key="1">
    <citation type="submission" date="2020-11" db="EMBL/GenBank/DDBJ databases">
        <title>Sequencing the genomes of 1000 actinobacteria strains.</title>
        <authorList>
            <person name="Klenk H.-P."/>
        </authorList>
    </citation>
    <scope>NUCLEOTIDE SEQUENCE</scope>
    <source>
        <strain evidence="3">DSM 45356</strain>
    </source>
</reference>
<dbReference type="EMBL" id="JADOUF010000001">
    <property type="protein sequence ID" value="MBG6133931.1"/>
    <property type="molecule type" value="Genomic_DNA"/>
</dbReference>
<keyword evidence="4" id="KW-1185">Reference proteome</keyword>
<gene>
    <name evidence="3" type="ORF">IW245_000125</name>
</gene>
<sequence length="98" mass="10926">MATIVIPGGEVHSEADLHRVLAAALDFGPYYGNNLDALWDRLTTDVERPVHIVWKEAAQSRSLLGEPLFEKIVNLLRRVAAKDVEIGYGKRLTISVEE</sequence>